<reference evidence="1 3" key="1">
    <citation type="journal article" date="2019" name="Nat. Med.">
        <title>A library of human gut bacterial isolates paired with longitudinal multiomics data enables mechanistic microbiome research.</title>
        <authorList>
            <person name="Poyet M."/>
            <person name="Groussin M."/>
            <person name="Gibbons S.M."/>
            <person name="Avila-Pacheco J."/>
            <person name="Jiang X."/>
            <person name="Kearney S.M."/>
            <person name="Perrotta A.R."/>
            <person name="Berdy B."/>
            <person name="Zhao S."/>
            <person name="Lieberman T.D."/>
            <person name="Swanson P.K."/>
            <person name="Smith M."/>
            <person name="Roesemann S."/>
            <person name="Alexander J.E."/>
            <person name="Rich S.A."/>
            <person name="Livny J."/>
            <person name="Vlamakis H."/>
            <person name="Clish C."/>
            <person name="Bullock K."/>
            <person name="Deik A."/>
            <person name="Scott J."/>
            <person name="Pierce K.A."/>
            <person name="Xavier R.J."/>
            <person name="Alm E.J."/>
        </authorList>
    </citation>
    <scope>NUCLEOTIDE SEQUENCE [LARGE SCALE GENOMIC DNA]</scope>
    <source>
        <strain evidence="1 3">BIOML-A25</strain>
    </source>
</reference>
<evidence type="ECO:0000313" key="1">
    <source>
        <dbReference type="EMBL" id="KAA5317564.1"/>
    </source>
</evidence>
<gene>
    <name evidence="1" type="ORF">F2Z07_15185</name>
    <name evidence="2" type="ORF">KSU80_20840</name>
</gene>
<organism evidence="1 3">
    <name type="scientific">Phocaeicola dorei</name>
    <dbReference type="NCBI Taxonomy" id="357276"/>
    <lineage>
        <taxon>Bacteria</taxon>
        <taxon>Pseudomonadati</taxon>
        <taxon>Bacteroidota</taxon>
        <taxon>Bacteroidia</taxon>
        <taxon>Bacteroidales</taxon>
        <taxon>Bacteroidaceae</taxon>
        <taxon>Phocaeicola</taxon>
    </lineage>
</organism>
<accession>A0A6L3IZ63</accession>
<dbReference type="AlphaFoldDB" id="A0A6L3IZ63"/>
<reference evidence="2" key="2">
    <citation type="submission" date="2021-06" db="EMBL/GenBank/DDBJ databases">
        <title>Collection of gut derived symbiotic bacterial strains cultured from healthy donors.</title>
        <authorList>
            <person name="Lin H."/>
            <person name="Littmann E."/>
            <person name="Pamer E.G."/>
        </authorList>
    </citation>
    <scope>NUCLEOTIDE SEQUENCE</scope>
    <source>
        <strain evidence="2">MSK.5.10</strain>
    </source>
</reference>
<dbReference type="EMBL" id="VVZV01000017">
    <property type="protein sequence ID" value="KAA5317564.1"/>
    <property type="molecule type" value="Genomic_DNA"/>
</dbReference>
<name>A0A6L3IZ63_9BACT</name>
<dbReference type="EMBL" id="JAHOAX010000033">
    <property type="protein sequence ID" value="MBV3125598.1"/>
    <property type="molecule type" value="Genomic_DNA"/>
</dbReference>
<dbReference type="Proteomes" id="UP000481700">
    <property type="component" value="Unassembled WGS sequence"/>
</dbReference>
<sequence length="650" mass="77524">MTGDASLYGMAIRKHFWQYFEKEFLDKEMAFSYKEHKFKEYQKMVNRLEAQYFQKMIRAEYRIFLNNLYDKIQYDNQPVYIKYTIDSNGEGSIVKEIKELYNEAFNLVGISRKNYKIFSEFMNHMLAQPFRNQIRFFIAYYHALNTKENQTSTFVRGVLKIFEVYINQYSGDSKYLMGHSPVYPAWMLKFLVENNLLFTGASFLPEIEDDSLKNIIIALCFSFYEQVKHNSFMIFDYWIRISLTHQWLSEIKDNKENINDFITQSCLYTDCGLSKILGNMSVLAMNKNGTVILPGLFETKKSLVGKSDNLNKLLIQLLQLQIQTNNGNVMNIFSVYRIFAFLGELLRDANDVKKELTNSIERQLDSHWDLLKKNSQIRLYIGNQNKEEITEIHNIEDVWLENLTSNISIENENGLNSLILFYKHVFEWERISFDNELVIQPYWIDHIFTRFYHTIHHFNSKIKLNDYINNSILAFWNALIVEGFYADNSSNRIQNDQNGDIREIFFKNYLSYLFRYKNEKSSRFLEQDLLLQWLLYCPILHKYINPLISKFIIIARLHLEGLKENDDYEKEFIELLMNSKNTNNKFSNEKLFSENDLIALYMNKICMPQNETEISYDKKELLSSLIDYYNLYDNSQIYELLKVFSIEQEK</sequence>
<evidence type="ECO:0000313" key="2">
    <source>
        <dbReference type="EMBL" id="MBV3125598.1"/>
    </source>
</evidence>
<dbReference type="Proteomes" id="UP000777173">
    <property type="component" value="Unassembled WGS sequence"/>
</dbReference>
<comment type="caution">
    <text evidence="1">The sequence shown here is derived from an EMBL/GenBank/DDBJ whole genome shotgun (WGS) entry which is preliminary data.</text>
</comment>
<proteinExistence type="predicted"/>
<protein>
    <submittedName>
        <fullName evidence="1">Uncharacterized protein</fullName>
    </submittedName>
</protein>
<evidence type="ECO:0000313" key="3">
    <source>
        <dbReference type="Proteomes" id="UP000481700"/>
    </source>
</evidence>